<keyword evidence="4" id="KW-1185">Reference proteome</keyword>
<dbReference type="AlphaFoldDB" id="A0A2T9Z3R9"/>
<evidence type="ECO:0000313" key="3">
    <source>
        <dbReference type="EMBL" id="PVU99209.1"/>
    </source>
</evidence>
<name>A0A2T9Z3R9_9FUNG</name>
<feature type="compositionally biased region" description="Basic residues" evidence="1">
    <location>
        <begin position="126"/>
        <end position="137"/>
    </location>
</feature>
<accession>A0A2T9Z3R9</accession>
<comment type="caution">
    <text evidence="3">The sequence shown here is derived from an EMBL/GenBank/DDBJ whole genome shotgun (WGS) entry which is preliminary data.</text>
</comment>
<organism evidence="3 4">
    <name type="scientific">Furculomyces boomerangus</name>
    <dbReference type="NCBI Taxonomy" id="61424"/>
    <lineage>
        <taxon>Eukaryota</taxon>
        <taxon>Fungi</taxon>
        <taxon>Fungi incertae sedis</taxon>
        <taxon>Zoopagomycota</taxon>
        <taxon>Kickxellomycotina</taxon>
        <taxon>Harpellomycetes</taxon>
        <taxon>Harpellales</taxon>
        <taxon>Harpellaceae</taxon>
        <taxon>Furculomyces</taxon>
    </lineage>
</organism>
<gene>
    <name evidence="3" type="ORF">BB559_000888</name>
    <name evidence="2" type="ORF">BB559_006377</name>
</gene>
<sequence length="137" mass="15664">MLRAHDLAENAHLIDLYGFSFLYKMIPQIEVTYSSNQNNGFTFSKKIETPDQNLFTDNSTYFRTISEVLRNCQTEVNKNLTEIISSQDQNSTTGNNPDDTVPENDYAPSEEDIEEEIGSENETKNNSRKIKKAKNSE</sequence>
<dbReference type="Proteomes" id="UP000245699">
    <property type="component" value="Unassembled WGS sequence"/>
</dbReference>
<proteinExistence type="predicted"/>
<feature type="compositionally biased region" description="Polar residues" evidence="1">
    <location>
        <begin position="83"/>
        <end position="98"/>
    </location>
</feature>
<reference evidence="3 4" key="1">
    <citation type="journal article" date="2018" name="MBio">
        <title>Comparative Genomics Reveals the Core Gene Toolbox for the Fungus-Insect Symbiosis.</title>
        <authorList>
            <person name="Wang Y."/>
            <person name="Stata M."/>
            <person name="Wang W."/>
            <person name="Stajich J.E."/>
            <person name="White M.M."/>
            <person name="Moncalvo J.M."/>
        </authorList>
    </citation>
    <scope>NUCLEOTIDE SEQUENCE [LARGE SCALE GENOMIC DNA]</scope>
    <source>
        <strain evidence="3 4">AUS-77-4</strain>
    </source>
</reference>
<feature type="region of interest" description="Disordered" evidence="1">
    <location>
        <begin position="83"/>
        <end position="137"/>
    </location>
</feature>
<dbReference type="EMBL" id="MBFT01000834">
    <property type="protein sequence ID" value="PVU86847.1"/>
    <property type="molecule type" value="Genomic_DNA"/>
</dbReference>
<evidence type="ECO:0000313" key="4">
    <source>
        <dbReference type="Proteomes" id="UP000245699"/>
    </source>
</evidence>
<dbReference type="EMBL" id="MBFT01000048">
    <property type="protein sequence ID" value="PVU99209.1"/>
    <property type="molecule type" value="Genomic_DNA"/>
</dbReference>
<feature type="compositionally biased region" description="Acidic residues" evidence="1">
    <location>
        <begin position="108"/>
        <end position="119"/>
    </location>
</feature>
<protein>
    <submittedName>
        <fullName evidence="3">Uncharacterized protein</fullName>
    </submittedName>
</protein>
<evidence type="ECO:0000313" key="2">
    <source>
        <dbReference type="EMBL" id="PVU86847.1"/>
    </source>
</evidence>
<evidence type="ECO:0000256" key="1">
    <source>
        <dbReference type="SAM" id="MobiDB-lite"/>
    </source>
</evidence>